<dbReference type="PROSITE" id="PS50862">
    <property type="entry name" value="AA_TRNA_LIGASE_II"/>
    <property type="match status" value="1"/>
</dbReference>
<dbReference type="InterPro" id="IPR002314">
    <property type="entry name" value="aa-tRNA-synt_IIb"/>
</dbReference>
<dbReference type="InterPro" id="IPR036621">
    <property type="entry name" value="Anticodon-bd_dom_sf"/>
</dbReference>
<accession>A0A2H9MMN3</accession>
<evidence type="ECO:0000256" key="5">
    <source>
        <dbReference type="ARBA" id="ARBA00022840"/>
    </source>
</evidence>
<dbReference type="GO" id="GO:0004820">
    <property type="term" value="F:glycine-tRNA ligase activity"/>
    <property type="evidence" value="ECO:0007669"/>
    <property type="project" value="UniProtKB-EC"/>
</dbReference>
<keyword evidence="5" id="KW-0067">ATP-binding</keyword>
<protein>
    <recommendedName>
        <fullName evidence="1">glycine--tRNA ligase</fullName>
        <ecNumber evidence="1">6.1.1.14</ecNumber>
    </recommendedName>
</protein>
<comment type="caution">
    <text evidence="9">The sequence shown here is derived from an EMBL/GenBank/DDBJ whole genome shotgun (WGS) entry which is preliminary data.</text>
</comment>
<dbReference type="EMBL" id="PFUW01000017">
    <property type="protein sequence ID" value="PJB04138.1"/>
    <property type="molecule type" value="Genomic_DNA"/>
</dbReference>
<dbReference type="FunFam" id="3.40.50.800:FF:000002">
    <property type="entry name" value="Glycine--tRNA ligase"/>
    <property type="match status" value="1"/>
</dbReference>
<evidence type="ECO:0000256" key="4">
    <source>
        <dbReference type="ARBA" id="ARBA00022741"/>
    </source>
</evidence>
<dbReference type="InterPro" id="IPR002315">
    <property type="entry name" value="tRNA-synt_gly"/>
</dbReference>
<dbReference type="InterPro" id="IPR006195">
    <property type="entry name" value="aa-tRNA-synth_II"/>
</dbReference>
<dbReference type="GO" id="GO:0005737">
    <property type="term" value="C:cytoplasm"/>
    <property type="evidence" value="ECO:0007669"/>
    <property type="project" value="InterPro"/>
</dbReference>
<dbReference type="EMBL" id="PEUT01000056">
    <property type="protein sequence ID" value="PIV13539.1"/>
    <property type="molecule type" value="Genomic_DNA"/>
</dbReference>
<name>A0A2G9LKK2_HUBC1</name>
<dbReference type="Gene3D" id="3.30.930.10">
    <property type="entry name" value="Bira Bifunctional Protein, Domain 2"/>
    <property type="match status" value="1"/>
</dbReference>
<proteinExistence type="predicted"/>
<dbReference type="Proteomes" id="UP000230713">
    <property type="component" value="Unassembled WGS sequence"/>
</dbReference>
<evidence type="ECO:0000256" key="1">
    <source>
        <dbReference type="ARBA" id="ARBA00012829"/>
    </source>
</evidence>
<accession>A0A2H9QT66</accession>
<keyword evidence="6" id="KW-0648">Protein biosynthesis</keyword>
<dbReference type="PANTHER" id="PTHR10745">
    <property type="entry name" value="GLYCYL-TRNA SYNTHETASE/DNA POLYMERASE SUBUNIT GAMMA-2"/>
    <property type="match status" value="1"/>
</dbReference>
<dbReference type="FunFam" id="3.30.40.230:FF:000005">
    <property type="entry name" value="Glycine--tRNA ligase"/>
    <property type="match status" value="1"/>
</dbReference>
<evidence type="ECO:0000256" key="3">
    <source>
        <dbReference type="ARBA" id="ARBA00022598"/>
    </source>
</evidence>
<dbReference type="Proteomes" id="UP000228888">
    <property type="component" value="Unassembled WGS sequence"/>
</dbReference>
<evidence type="ECO:0000256" key="7">
    <source>
        <dbReference type="ARBA" id="ARBA00023146"/>
    </source>
</evidence>
<dbReference type="EMBL" id="PFIH01000049">
    <property type="protein sequence ID" value="PIX27976.1"/>
    <property type="molecule type" value="Genomic_DNA"/>
</dbReference>
<evidence type="ECO:0000313" key="14">
    <source>
        <dbReference type="EMBL" id="PIZ00066.1"/>
    </source>
</evidence>
<dbReference type="NCBIfam" id="NF003211">
    <property type="entry name" value="PRK04173.1"/>
    <property type="match status" value="1"/>
</dbReference>
<sequence>MGQASNKTEKSEKSSECALTIEKIQRFCYDNAFVYPSGEIYNGFAGFWDYGPRGVEVKNAIKHSWWKRFVLSQSNVVGIDGAIITNPRAWEASGHVARFKDLLIICKNCNKRYRADHLVEDILKIQTEDMSIEDINKKIKENKIKCPECNGDLGDITQASQMISASAGGINCYLRPETAQVIFLNFKLIQKQMRLKLPFGIAQIGKAFRNEISPRDFLFRSREFEQMEIEFFANPKKSSKDLSGEWKNDEFVVNTRENQNEKKQPLQLKFKDLKANLWQQYWIWQMADWLMCDLGIRKENLRLREHLKDELSHYSIATFDIEYKFPFGWKEIIGIADRGNYDLAQHSKFSGDDLDYFDDETGEKVLPIVVAEPSIGVDRVFLALLSDAYKEEYVKGEKRVVLRLKPKFAPVFIGIFPLVKKGGLNEKAEEIFDLLKNDFVCNYDEKGSIGRRYRRIDELGAPFAITVDFQTLKDETVTLRERDSMKQERVKIENLKDVLKQKY</sequence>
<dbReference type="Pfam" id="PF03129">
    <property type="entry name" value="HGTP_anticodon"/>
    <property type="match status" value="1"/>
</dbReference>
<dbReference type="Proteomes" id="UP000230477">
    <property type="component" value="Unassembled WGS sequence"/>
</dbReference>
<dbReference type="InterPro" id="IPR004154">
    <property type="entry name" value="Anticodon-bd"/>
</dbReference>
<dbReference type="NCBIfam" id="TIGR00389">
    <property type="entry name" value="glyS_dimeric"/>
    <property type="match status" value="1"/>
</dbReference>
<evidence type="ECO:0000256" key="6">
    <source>
        <dbReference type="ARBA" id="ARBA00022917"/>
    </source>
</evidence>
<dbReference type="Proteomes" id="UP000231449">
    <property type="component" value="Unassembled WGS sequence"/>
</dbReference>
<evidence type="ECO:0000313" key="11">
    <source>
        <dbReference type="EMBL" id="PIV46394.1"/>
    </source>
</evidence>
<dbReference type="AlphaFoldDB" id="A0A2G9LKK2"/>
<dbReference type="Proteomes" id="UP000229789">
    <property type="component" value="Unassembled WGS sequence"/>
</dbReference>
<evidence type="ECO:0000313" key="19">
    <source>
        <dbReference type="Proteomes" id="UP000229789"/>
    </source>
</evidence>
<dbReference type="EMBL" id="PFSX01000022">
    <property type="protein sequence ID" value="PJC01563.1"/>
    <property type="molecule type" value="Genomic_DNA"/>
</dbReference>
<reference evidence="17 18" key="1">
    <citation type="submission" date="2017-09" db="EMBL/GenBank/DDBJ databases">
        <title>Depth-based differentiation of microbial function through sediment-hosted aquifers and enrichment of novel symbionts in the deep terrestrial subsurface.</title>
        <authorList>
            <person name="Probst A.J."/>
            <person name="Ladd B."/>
            <person name="Jarett J.K."/>
            <person name="Geller-Mcgrath D.E."/>
            <person name="Sieber C.M.K."/>
            <person name="Emerson J.B."/>
            <person name="Anantharaman K."/>
            <person name="Thomas B.C."/>
            <person name="Malmstrom R."/>
            <person name="Stieglmeier M."/>
            <person name="Klingl A."/>
            <person name="Woyke T."/>
            <person name="Ryan C.M."/>
            <person name="Banfield J.F."/>
        </authorList>
    </citation>
    <scope>NUCLEOTIDE SEQUENCE [LARGE SCALE GENOMIC DNA]</scope>
</reference>
<dbReference type="EMBL" id="PFMG01000001">
    <property type="protein sequence ID" value="PIZ00066.1"/>
    <property type="molecule type" value="Genomic_DNA"/>
</dbReference>
<dbReference type="GO" id="GO:0006426">
    <property type="term" value="P:glycyl-tRNA aminoacylation"/>
    <property type="evidence" value="ECO:0007669"/>
    <property type="project" value="InterPro"/>
</dbReference>
<evidence type="ECO:0000259" key="8">
    <source>
        <dbReference type="PROSITE" id="PS50862"/>
    </source>
</evidence>
<dbReference type="GO" id="GO:0044281">
    <property type="term" value="P:small molecule metabolic process"/>
    <property type="evidence" value="ECO:0007669"/>
    <property type="project" value="UniProtKB-ARBA"/>
</dbReference>
<dbReference type="Proteomes" id="UP000228989">
    <property type="component" value="Unassembled WGS sequence"/>
</dbReference>
<evidence type="ECO:0000313" key="13">
    <source>
        <dbReference type="EMBL" id="PIX27976.1"/>
    </source>
</evidence>
<dbReference type="Proteomes" id="UP000228874">
    <property type="component" value="Unassembled WGS sequence"/>
</dbReference>
<accession>A0A2H9PAK5</accession>
<evidence type="ECO:0000313" key="17">
    <source>
        <dbReference type="Proteomes" id="UP000228874"/>
    </source>
</evidence>
<keyword evidence="4" id="KW-0547">Nucleotide-binding</keyword>
<dbReference type="Proteomes" id="UP000231232">
    <property type="component" value="Unassembled WGS sequence"/>
</dbReference>
<dbReference type="EMBL" id="PFFF01000024">
    <property type="protein sequence ID" value="PIV89768.1"/>
    <property type="molecule type" value="Genomic_DNA"/>
</dbReference>
<dbReference type="SUPFAM" id="SSF52954">
    <property type="entry name" value="Class II aaRS ABD-related"/>
    <property type="match status" value="1"/>
</dbReference>
<dbReference type="PANTHER" id="PTHR10745:SF8">
    <property type="entry name" value="DNA POLYMERASE SUBUNIT GAMMA-2, MITOCHONDRIAL"/>
    <property type="match status" value="1"/>
</dbReference>
<reference evidence="9 19" key="2">
    <citation type="submission" date="2017-09" db="EMBL/GenBank/DDBJ databases">
        <title>Depth-based differentiation of microbial function through sediment-hosted aquifers and enrichment of novel symbionts in the deep terrestrial subsurface.</title>
        <authorList>
            <person name="Probst A.J."/>
            <person name="Ladd B."/>
            <person name="Jarett J.K."/>
            <person name="Geller-Mcgrath D.E."/>
            <person name="Sieber C.M."/>
            <person name="Emerson J.B."/>
            <person name="Anantharaman K."/>
            <person name="Thomas B.C."/>
            <person name="Malmstrom R."/>
            <person name="Stieglmeier M."/>
            <person name="Klingl A."/>
            <person name="Woyke T."/>
            <person name="Ryan C.M."/>
            <person name="Banfield J.F."/>
        </authorList>
    </citation>
    <scope>NUCLEOTIDE SEQUENCE [LARGE SCALE GENOMIC DNA]</scope>
    <source>
        <strain evidence="11">CG02_land_8_20_14_3_00_31_209</strain>
        <strain evidence="10">CG03_land_8_20_14_0_80_31_114</strain>
        <strain evidence="12">CG17_big_fil_post_rev_8_21_14_2_50_31_73</strain>
        <strain evidence="9">CG18_big_fil_WC_8_21_14_2_50_31_19</strain>
        <strain evidence="14">CG_4_10_14_0_8_um_filter_31_133</strain>
        <strain evidence="13">CG_4_8_14_3_um_filter</strain>
        <strain evidence="16">CG_4_9_14_0_8_um_filter_31_21</strain>
        <strain evidence="15">CG_4_9_14_3_um_filter_31_125</strain>
    </source>
</reference>
<evidence type="ECO:0000313" key="15">
    <source>
        <dbReference type="EMBL" id="PJB04138.1"/>
    </source>
</evidence>
<keyword evidence="3 9" id="KW-0436">Ligase</keyword>
<dbReference type="InterPro" id="IPR027031">
    <property type="entry name" value="Gly-tRNA_synthase/POLG2"/>
</dbReference>
<evidence type="ECO:0000313" key="9">
    <source>
        <dbReference type="EMBL" id="PIN66700.1"/>
    </source>
</evidence>
<gene>
    <name evidence="16" type="ORF">CO072_00830</name>
    <name evidence="15" type="ORF">CO124_01080</name>
    <name evidence="11" type="ORF">COS22_01520</name>
    <name evidence="10" type="ORF">COS45_02480</name>
    <name evidence="12" type="ORF">COW47_00850</name>
    <name evidence="9" type="ORF">COW69_00615</name>
    <name evidence="14" type="ORF">COY63_00025</name>
    <name evidence="13" type="ORF">COZ66_01995</name>
</gene>
<dbReference type="InterPro" id="IPR045864">
    <property type="entry name" value="aa-tRNA-synth_II/BPL/LPL"/>
</dbReference>
<organism evidence="9 19">
    <name type="scientific">Huberarchaeum crystalense</name>
    <dbReference type="NCBI Taxonomy" id="2014257"/>
    <lineage>
        <taxon>Archaea</taxon>
        <taxon>Candidatus Huberarchaeota</taxon>
        <taxon>Candidatus Huberarchaeia</taxon>
        <taxon>Candidatus Huberarchaeales</taxon>
        <taxon>Candidatus Huberarchaeaceae</taxon>
        <taxon>Candidatus Huberarchaeum</taxon>
    </lineage>
</organism>
<evidence type="ECO:0000313" key="18">
    <source>
        <dbReference type="Proteomes" id="UP000228888"/>
    </source>
</evidence>
<accession>A0A2H9N262</accession>
<feature type="domain" description="Aminoacyl-transfer RNA synthetases class-II family profile" evidence="8">
    <location>
        <begin position="173"/>
        <end position="406"/>
    </location>
</feature>
<evidence type="ECO:0000313" key="12">
    <source>
        <dbReference type="EMBL" id="PIV89768.1"/>
    </source>
</evidence>
<evidence type="ECO:0000256" key="2">
    <source>
        <dbReference type="ARBA" id="ARBA00022490"/>
    </source>
</evidence>
<dbReference type="CDD" id="cd00858">
    <property type="entry name" value="GlyRS_anticodon"/>
    <property type="match status" value="1"/>
</dbReference>
<accession>A0A2G9LKK2</accession>
<dbReference type="Pfam" id="PF00587">
    <property type="entry name" value="tRNA-synt_2b"/>
    <property type="match status" value="1"/>
</dbReference>
<keyword evidence="2" id="KW-0963">Cytoplasm</keyword>
<dbReference type="GO" id="GO:0005524">
    <property type="term" value="F:ATP binding"/>
    <property type="evidence" value="ECO:0007669"/>
    <property type="project" value="UniProtKB-KW"/>
</dbReference>
<keyword evidence="7" id="KW-0030">Aminoacyl-tRNA synthetase</keyword>
<dbReference type="Gene3D" id="3.40.50.800">
    <property type="entry name" value="Anticodon-binding domain"/>
    <property type="match status" value="1"/>
</dbReference>
<dbReference type="SUPFAM" id="SSF55681">
    <property type="entry name" value="Class II aaRS and biotin synthetases"/>
    <property type="match status" value="1"/>
</dbReference>
<accession>A0A2H9M729</accession>
<accession>A0A2H9RDB0</accession>
<accession>A0A2H9M3J0</accession>
<dbReference type="EC" id="6.1.1.14" evidence="1"/>
<dbReference type="EMBL" id="PCUF01000006">
    <property type="protein sequence ID" value="PIN66700.1"/>
    <property type="molecule type" value="Genomic_DNA"/>
</dbReference>
<evidence type="ECO:0000313" key="16">
    <source>
        <dbReference type="EMBL" id="PJC01563.1"/>
    </source>
</evidence>
<evidence type="ECO:0000313" key="10">
    <source>
        <dbReference type="EMBL" id="PIV13539.1"/>
    </source>
</evidence>
<dbReference type="EMBL" id="PETW01000026">
    <property type="protein sequence ID" value="PIV46394.1"/>
    <property type="molecule type" value="Genomic_DNA"/>
</dbReference>
<dbReference type="PRINTS" id="PR01043">
    <property type="entry name" value="TRNASYNTHGLY"/>
</dbReference>